<dbReference type="PANTHER" id="PTHR31977">
    <property type="entry name" value="UPF0696 PROTEIN C11ORF68"/>
    <property type="match status" value="1"/>
</dbReference>
<dbReference type="PANTHER" id="PTHR31977:SF1">
    <property type="entry name" value="UPF0696 PROTEIN C11ORF68"/>
    <property type="match status" value="1"/>
</dbReference>
<evidence type="ECO:0000313" key="3">
    <source>
        <dbReference type="EMBL" id="KAL1799583.1"/>
    </source>
</evidence>
<dbReference type="SUPFAM" id="SSF55418">
    <property type="entry name" value="eIF4e-like"/>
    <property type="match status" value="1"/>
</dbReference>
<dbReference type="EMBL" id="JBHGVX010000002">
    <property type="protein sequence ID" value="KAL1799583.1"/>
    <property type="molecule type" value="Genomic_DNA"/>
</dbReference>
<keyword evidence="4" id="KW-1185">Reference proteome</keyword>
<dbReference type="Pfam" id="PF08939">
    <property type="entry name" value="Bles03"/>
    <property type="match status" value="1"/>
</dbReference>
<dbReference type="Gene3D" id="3.30.760.10">
    <property type="entry name" value="RNA Cap, Translation Initiation Factor Eif4e"/>
    <property type="match status" value="1"/>
</dbReference>
<dbReference type="InterPro" id="IPR023398">
    <property type="entry name" value="TIF_eIF4e-like"/>
</dbReference>
<dbReference type="GeneID" id="96083942"/>
<evidence type="ECO:0008006" key="5">
    <source>
        <dbReference type="Google" id="ProtNLM"/>
    </source>
</evidence>
<organism evidence="3 4">
    <name type="scientific">Alternaria dauci</name>
    <dbReference type="NCBI Taxonomy" id="48095"/>
    <lineage>
        <taxon>Eukaryota</taxon>
        <taxon>Fungi</taxon>
        <taxon>Dikarya</taxon>
        <taxon>Ascomycota</taxon>
        <taxon>Pezizomycotina</taxon>
        <taxon>Dothideomycetes</taxon>
        <taxon>Pleosporomycetidae</taxon>
        <taxon>Pleosporales</taxon>
        <taxon>Pleosporineae</taxon>
        <taxon>Pleosporaceae</taxon>
        <taxon>Alternaria</taxon>
        <taxon>Alternaria sect. Porri</taxon>
    </lineage>
</organism>
<accession>A0ABR3UT24</accession>
<dbReference type="Proteomes" id="UP001578633">
    <property type="component" value="Chromosome 2"/>
</dbReference>
<proteinExistence type="inferred from homology"/>
<gene>
    <name evidence="3" type="ORF">ACET3X_003620</name>
</gene>
<evidence type="ECO:0000256" key="1">
    <source>
        <dbReference type="ARBA" id="ARBA00010568"/>
    </source>
</evidence>
<protein>
    <recommendedName>
        <fullName evidence="5">DUF1917-domain-containing protein</fullName>
    </recommendedName>
</protein>
<dbReference type="RefSeq" id="XP_069310167.1">
    <property type="nucleotide sequence ID" value="XM_069448916.1"/>
</dbReference>
<evidence type="ECO:0000256" key="2">
    <source>
        <dbReference type="SAM" id="MobiDB-lite"/>
    </source>
</evidence>
<feature type="region of interest" description="Disordered" evidence="2">
    <location>
        <begin position="1"/>
        <end position="21"/>
    </location>
</feature>
<evidence type="ECO:0000313" key="4">
    <source>
        <dbReference type="Proteomes" id="UP001578633"/>
    </source>
</evidence>
<name>A0ABR3UT24_9PLEO</name>
<reference evidence="3 4" key="1">
    <citation type="submission" date="2024-09" db="EMBL/GenBank/DDBJ databases">
        <title>T2T genomes of carrot and Alternaria dauci and their utility for understanding host-pathogen interaction during carrot leaf blight disease.</title>
        <authorList>
            <person name="Liu W."/>
            <person name="Xu S."/>
            <person name="Ou C."/>
            <person name="Liu X."/>
            <person name="Zhuang F."/>
            <person name="Deng X.W."/>
        </authorList>
    </citation>
    <scope>NUCLEOTIDE SEQUENCE [LARGE SCALE GENOMIC DNA]</scope>
    <source>
        <strain evidence="3 4">A2016</strain>
    </source>
</reference>
<dbReference type="InterPro" id="IPR015034">
    <property type="entry name" value="Bles03"/>
</dbReference>
<comment type="similarity">
    <text evidence="1">Belongs to the UPF0696 family.</text>
</comment>
<comment type="caution">
    <text evidence="3">The sequence shown here is derived from an EMBL/GenBank/DDBJ whole genome shotgun (WGS) entry which is preliminary data.</text>
</comment>
<sequence>MADEDTVSGEGWISDDSSFYGDEVEQRRQSRLCENFKHKSFWHAHQKDLNLVSMAARTPMPTSNKATSDTETVVKETSFNVSGVDRKAMEQERLARLGKRKRELSPIPSHELFNPLEGQEDAWQLGEPVDDFVRRLPPHNTAITTFPWIWAANPHRNPRDKSPSPRVDDFTSRGMNLLEQSLQTRRDIQKEGAKGSRGMVTRQLIQESKALQGRISSLANETNVLSGKWMLFPKSTNVTPVWKQVVAHVIDNRLGCSCKVATDNGKEERLICVYTKDFQDADDVLRVLHELENMGLLNGGKTIYYKPDAYTYLNLVCDTAVEHGLQASLYNSRSLLAADKVPKSASLPKKKQSTLNGFL</sequence>